<sequence>MMSSDPAMVFGTFLDRQQRFEQFSEDMKKVVHTGAGTGSSSCGPRVASVGRRSSSSPSYGRAAHCTLRPVTLQGATGRTRSPGLAAGAALALGGGSTAAEVHAEAHTQRRHATEYARRRECPFDNHTAFGARAGELGPRPPQLPRHAEREARMVTEASQALGRQNRQLQQRVGATPFDAPEHERASSSSIAASGAALQPQALADAHAEMVRNKQRMQGSRDLIAGDYLQGSGTASRRNGSLPPRPNAELLPEAQMRFQLKGGSVASLTHGKAAYLNSAVMADNVRLRNESVAFQLS</sequence>
<accession>A0A7S4SEM8</accession>
<organism evidence="2">
    <name type="scientific">Alexandrium monilatum</name>
    <dbReference type="NCBI Taxonomy" id="311494"/>
    <lineage>
        <taxon>Eukaryota</taxon>
        <taxon>Sar</taxon>
        <taxon>Alveolata</taxon>
        <taxon>Dinophyceae</taxon>
        <taxon>Gonyaulacales</taxon>
        <taxon>Pyrocystaceae</taxon>
        <taxon>Alexandrium</taxon>
    </lineage>
</organism>
<gene>
    <name evidence="2" type="ORF">AMON00008_LOCUS49105</name>
</gene>
<protein>
    <submittedName>
        <fullName evidence="2">Uncharacterized protein</fullName>
    </submittedName>
</protein>
<feature type="compositionally biased region" description="Low complexity" evidence="1">
    <location>
        <begin position="43"/>
        <end position="61"/>
    </location>
</feature>
<feature type="region of interest" description="Disordered" evidence="1">
    <location>
        <begin position="129"/>
        <end position="148"/>
    </location>
</feature>
<evidence type="ECO:0000313" key="2">
    <source>
        <dbReference type="EMBL" id="CAE4643263.1"/>
    </source>
</evidence>
<evidence type="ECO:0000256" key="1">
    <source>
        <dbReference type="SAM" id="MobiDB-lite"/>
    </source>
</evidence>
<feature type="compositionally biased region" description="Low complexity" evidence="1">
    <location>
        <begin position="186"/>
        <end position="196"/>
    </location>
</feature>
<reference evidence="2" key="1">
    <citation type="submission" date="2021-01" db="EMBL/GenBank/DDBJ databases">
        <authorList>
            <person name="Corre E."/>
            <person name="Pelletier E."/>
            <person name="Niang G."/>
            <person name="Scheremetjew M."/>
            <person name="Finn R."/>
            <person name="Kale V."/>
            <person name="Holt S."/>
            <person name="Cochrane G."/>
            <person name="Meng A."/>
            <person name="Brown T."/>
            <person name="Cohen L."/>
        </authorList>
    </citation>
    <scope>NUCLEOTIDE SEQUENCE</scope>
    <source>
        <strain evidence="2">CCMP3105</strain>
    </source>
</reference>
<name>A0A7S4SEM8_9DINO</name>
<proteinExistence type="predicted"/>
<dbReference type="EMBL" id="HBNR01069324">
    <property type="protein sequence ID" value="CAE4643263.1"/>
    <property type="molecule type" value="Transcribed_RNA"/>
</dbReference>
<dbReference type="AlphaFoldDB" id="A0A7S4SEM8"/>
<feature type="region of interest" description="Disordered" evidence="1">
    <location>
        <begin position="177"/>
        <end position="196"/>
    </location>
</feature>
<feature type="region of interest" description="Disordered" evidence="1">
    <location>
        <begin position="32"/>
        <end position="61"/>
    </location>
</feature>